<name>A0A9D6ADW0_9ACTN</name>
<feature type="transmembrane region" description="Helical" evidence="2">
    <location>
        <begin position="38"/>
        <end position="63"/>
    </location>
</feature>
<evidence type="ECO:0000256" key="2">
    <source>
        <dbReference type="SAM" id="Phobius"/>
    </source>
</evidence>
<evidence type="ECO:0000313" key="4">
    <source>
        <dbReference type="Proteomes" id="UP000787322"/>
    </source>
</evidence>
<dbReference type="AlphaFoldDB" id="A0A9D6ADW0"/>
<evidence type="ECO:0000256" key="1">
    <source>
        <dbReference type="SAM" id="MobiDB-lite"/>
    </source>
</evidence>
<comment type="caution">
    <text evidence="3">The sequence shown here is derived from an EMBL/GenBank/DDBJ whole genome shotgun (WGS) entry which is preliminary data.</text>
</comment>
<gene>
    <name evidence="3" type="ORF">HXK24_02615</name>
</gene>
<keyword evidence="2" id="KW-0472">Membrane</keyword>
<accession>A0A9D6ADW0</accession>
<keyword evidence="2" id="KW-1133">Transmembrane helix</keyword>
<organism evidence="3 4">
    <name type="scientific">Lancefieldella parvula</name>
    <dbReference type="NCBI Taxonomy" id="1382"/>
    <lineage>
        <taxon>Bacteria</taxon>
        <taxon>Bacillati</taxon>
        <taxon>Actinomycetota</taxon>
        <taxon>Coriobacteriia</taxon>
        <taxon>Coriobacteriales</taxon>
        <taxon>Atopobiaceae</taxon>
        <taxon>Lancefieldella</taxon>
    </lineage>
</organism>
<dbReference type="EMBL" id="JABZGU010000037">
    <property type="protein sequence ID" value="MBF4802702.1"/>
    <property type="molecule type" value="Genomic_DNA"/>
</dbReference>
<protein>
    <submittedName>
        <fullName evidence="3">Uncharacterized protein</fullName>
    </submittedName>
</protein>
<feature type="region of interest" description="Disordered" evidence="1">
    <location>
        <begin position="72"/>
        <end position="104"/>
    </location>
</feature>
<evidence type="ECO:0000313" key="3">
    <source>
        <dbReference type="EMBL" id="MBF4802702.1"/>
    </source>
</evidence>
<dbReference type="Proteomes" id="UP000787322">
    <property type="component" value="Unassembled WGS sequence"/>
</dbReference>
<sequence>MTEGRNPAVVAGLLSGLVLVAEPASAYALTANEIRQTPLGAIFTGIGVGLAAVAVISGAALVVSRAVNRGEKTSGAEAQIQPSTTSQVEDEASSPKRVSTASNFSPEESLVIPLDSPRRSIAAYKPKHMRASQWDMTGSIRVQSAELPVQSAESPAKKSQVVSTAAEGVLPVRAKKAPAHSTNDYAQIAENYTKLLSWRERTVARAKGAAAVLLERLGQDPMNGLPIIERADGTVGDVGTAWWTKAVGEESITRDFGIAEIGAEAIPEDFTNHAADISSRISYVDQGVFPEKRTIDELEHADDWTLALAAMDEHLARHDQQQMRKYHPVQLPLIGQVAAEAEVASSVELSGAKPAASHKVTAAQIRPSREPNYAGVVAQSTAMPLIKATNDTSSHVQDIFDAVEREMAAELQAADERPTRELLRLIEGGTSKMKKISSLDLGEKTSADKASYKPRHFAGELPLVREA</sequence>
<proteinExistence type="predicted"/>
<keyword evidence="2" id="KW-0812">Transmembrane</keyword>
<reference evidence="3" key="1">
    <citation type="submission" date="2020-04" db="EMBL/GenBank/DDBJ databases">
        <title>Deep metagenomics examines the oral microbiome during advanced dental caries in children, revealing novel taxa and co-occurrences with host molecules.</title>
        <authorList>
            <person name="Baker J.L."/>
            <person name="Morton J.T."/>
            <person name="Dinis M."/>
            <person name="Alvarez R."/>
            <person name="Tran N.C."/>
            <person name="Knight R."/>
            <person name="Edlund A."/>
        </authorList>
    </citation>
    <scope>NUCLEOTIDE SEQUENCE</scope>
    <source>
        <strain evidence="3">JCVI_3_bin.11</strain>
    </source>
</reference>